<evidence type="ECO:0000313" key="3">
    <source>
        <dbReference type="Proteomes" id="UP000666369"/>
    </source>
</evidence>
<evidence type="ECO:0000313" key="2">
    <source>
        <dbReference type="EMBL" id="NGZ87160.1"/>
    </source>
</evidence>
<dbReference type="EMBL" id="JAADJT010000011">
    <property type="protein sequence ID" value="NGZ87160.1"/>
    <property type="molecule type" value="Genomic_DNA"/>
</dbReference>
<dbReference type="Pfam" id="PF09912">
    <property type="entry name" value="DUF2141"/>
    <property type="match status" value="1"/>
</dbReference>
<accession>A0ABX0FR71</accession>
<feature type="chain" id="PRO_5045578402" evidence="1">
    <location>
        <begin position="20"/>
        <end position="136"/>
    </location>
</feature>
<dbReference type="Proteomes" id="UP000666369">
    <property type="component" value="Unassembled WGS sequence"/>
</dbReference>
<keyword evidence="1" id="KW-0732">Signal</keyword>
<sequence length="136" mass="13999">MSKLIAAALIAAALSPAGAAELTIAIDGVSSAEGQILVALYDSADSFRGKPLRAQSAPATAGAMQLRIKDLPPGDYAFAVYHDANGNGKLDRNLLGMPSEDYAFSNNAAGKRGPPEFEQARFALPPGGATNAVNLR</sequence>
<comment type="caution">
    <text evidence="2">The sequence shown here is derived from an EMBL/GenBank/DDBJ whole genome shotgun (WGS) entry which is preliminary data.</text>
</comment>
<name>A0ABX0FR71_9BURK</name>
<keyword evidence="3" id="KW-1185">Reference proteome</keyword>
<proteinExistence type="predicted"/>
<organism evidence="2 3">
    <name type="scientific">Duganella aceris</name>
    <dbReference type="NCBI Taxonomy" id="2703883"/>
    <lineage>
        <taxon>Bacteria</taxon>
        <taxon>Pseudomonadati</taxon>
        <taxon>Pseudomonadota</taxon>
        <taxon>Betaproteobacteria</taxon>
        <taxon>Burkholderiales</taxon>
        <taxon>Oxalobacteraceae</taxon>
        <taxon>Telluria group</taxon>
        <taxon>Duganella</taxon>
    </lineage>
</organism>
<dbReference type="InterPro" id="IPR018673">
    <property type="entry name" value="DUF2141"/>
</dbReference>
<dbReference type="RefSeq" id="WP_166107092.1">
    <property type="nucleotide sequence ID" value="NZ_JAADJT010000011.1"/>
</dbReference>
<reference evidence="3" key="1">
    <citation type="submission" date="2023-07" db="EMBL/GenBank/DDBJ databases">
        <title>Duganella aceri sp. nov., isolated from tree sap.</title>
        <authorList>
            <person name="Kim I.S."/>
        </authorList>
    </citation>
    <scope>NUCLEOTIDE SEQUENCE [LARGE SCALE GENOMIC DNA]</scope>
    <source>
        <strain evidence="3">SAP-35</strain>
    </source>
</reference>
<protein>
    <submittedName>
        <fullName evidence="2">DUF2141 domain-containing protein</fullName>
    </submittedName>
</protein>
<feature type="signal peptide" evidence="1">
    <location>
        <begin position="1"/>
        <end position="19"/>
    </location>
</feature>
<evidence type="ECO:0000256" key="1">
    <source>
        <dbReference type="SAM" id="SignalP"/>
    </source>
</evidence>
<gene>
    <name evidence="2" type="ORF">GW587_23225</name>
</gene>